<feature type="transmembrane region" description="Helical" evidence="5">
    <location>
        <begin position="12"/>
        <end position="33"/>
    </location>
</feature>
<evidence type="ECO:0000313" key="8">
    <source>
        <dbReference type="Proteomes" id="UP001476282"/>
    </source>
</evidence>
<feature type="domain" description="Cytochrome c" evidence="6">
    <location>
        <begin position="310"/>
        <end position="404"/>
    </location>
</feature>
<feature type="transmembrane region" description="Helical" evidence="5">
    <location>
        <begin position="148"/>
        <end position="169"/>
    </location>
</feature>
<evidence type="ECO:0000256" key="4">
    <source>
        <dbReference type="PROSITE-ProRule" id="PRU00433"/>
    </source>
</evidence>
<dbReference type="SUPFAM" id="SSF46626">
    <property type="entry name" value="Cytochrome c"/>
    <property type="match status" value="1"/>
</dbReference>
<evidence type="ECO:0000256" key="5">
    <source>
        <dbReference type="SAM" id="Phobius"/>
    </source>
</evidence>
<gene>
    <name evidence="7" type="ORF">Hsar01_03133</name>
</gene>
<proteinExistence type="predicted"/>
<feature type="transmembrane region" description="Helical" evidence="5">
    <location>
        <begin position="175"/>
        <end position="193"/>
    </location>
</feature>
<protein>
    <recommendedName>
        <fullName evidence="6">Cytochrome c domain-containing protein</fullName>
    </recommendedName>
</protein>
<evidence type="ECO:0000313" key="7">
    <source>
        <dbReference type="EMBL" id="GAA5483899.1"/>
    </source>
</evidence>
<dbReference type="PROSITE" id="PS51007">
    <property type="entry name" value="CYTC"/>
    <property type="match status" value="1"/>
</dbReference>
<name>A0ABP9UV26_9BACT</name>
<feature type="transmembrane region" description="Helical" evidence="5">
    <location>
        <begin position="229"/>
        <end position="247"/>
    </location>
</feature>
<dbReference type="Gene3D" id="1.10.760.10">
    <property type="entry name" value="Cytochrome c-like domain"/>
    <property type="match status" value="1"/>
</dbReference>
<comment type="caution">
    <text evidence="7">The sequence shown here is derived from an EMBL/GenBank/DDBJ whole genome shotgun (WGS) entry which is preliminary data.</text>
</comment>
<dbReference type="InterPro" id="IPR036909">
    <property type="entry name" value="Cyt_c-like_dom_sf"/>
</dbReference>
<organism evidence="7 8">
    <name type="scientific">Haloferula sargassicola</name>
    <dbReference type="NCBI Taxonomy" id="490096"/>
    <lineage>
        <taxon>Bacteria</taxon>
        <taxon>Pseudomonadati</taxon>
        <taxon>Verrucomicrobiota</taxon>
        <taxon>Verrucomicrobiia</taxon>
        <taxon>Verrucomicrobiales</taxon>
        <taxon>Verrucomicrobiaceae</taxon>
        <taxon>Haloferula</taxon>
    </lineage>
</organism>
<keyword evidence="8" id="KW-1185">Reference proteome</keyword>
<dbReference type="Proteomes" id="UP001476282">
    <property type="component" value="Unassembled WGS sequence"/>
</dbReference>
<evidence type="ECO:0000256" key="2">
    <source>
        <dbReference type="ARBA" id="ARBA00022723"/>
    </source>
</evidence>
<feature type="transmembrane region" description="Helical" evidence="5">
    <location>
        <begin position="87"/>
        <end position="104"/>
    </location>
</feature>
<dbReference type="EMBL" id="BAABRI010000018">
    <property type="protein sequence ID" value="GAA5483899.1"/>
    <property type="molecule type" value="Genomic_DNA"/>
</dbReference>
<keyword evidence="5" id="KW-0812">Transmembrane</keyword>
<evidence type="ECO:0000259" key="6">
    <source>
        <dbReference type="PROSITE" id="PS51007"/>
    </source>
</evidence>
<feature type="transmembrane region" description="Helical" evidence="5">
    <location>
        <begin position="116"/>
        <end position="136"/>
    </location>
</feature>
<keyword evidence="3 4" id="KW-0408">Iron</keyword>
<feature type="transmembrane region" description="Helical" evidence="5">
    <location>
        <begin position="279"/>
        <end position="300"/>
    </location>
</feature>
<dbReference type="Pfam" id="PF06181">
    <property type="entry name" value="Urate_ox_N"/>
    <property type="match status" value="1"/>
</dbReference>
<keyword evidence="1 4" id="KW-0349">Heme</keyword>
<sequence>MSSALAEIAAILLRFAHVAAAIMWIGNSLLFTWMELRLIARRKDDPDEDLMGYLDMLHGGGVFHLQKRVLKPGAIPQPLHWFKWQSYTTWLTGFTLLCVLFYRDGSTLADATKTDLSGPATAGLSLAGIALGWIVYDLIWRSPLGKKLWLGALATLVFIAGAAWFYGGIFNGRALYLQIGAMMATWMTANVFVHIMGNQHRFMDALASGQPHDVTLGKRAKSRSLHNHHITFPVLFLMLSAHFPRLHASDQRVPILVIVIVALVAVKFLMNSRLYFRGWLATIFAVVIGATTAIAGLIHVPPPVPDGKTTAAMEGEQLFQSLGCAACHMQGSSEIAPRLHGLFGTTQALADGSDIEVDDAYLRESILEPQAKVAAGFAPAMPSFQGIVDEPKMKALLAYLRSIGAARK</sequence>
<keyword evidence="5" id="KW-1133">Transmembrane helix</keyword>
<evidence type="ECO:0000256" key="1">
    <source>
        <dbReference type="ARBA" id="ARBA00022617"/>
    </source>
</evidence>
<evidence type="ECO:0000256" key="3">
    <source>
        <dbReference type="ARBA" id="ARBA00023004"/>
    </source>
</evidence>
<dbReference type="RefSeq" id="WP_353568004.1">
    <property type="nucleotide sequence ID" value="NZ_BAABRI010000018.1"/>
</dbReference>
<dbReference type="InterPro" id="IPR009056">
    <property type="entry name" value="Cyt_c-like_dom"/>
</dbReference>
<keyword evidence="2 4" id="KW-0479">Metal-binding</keyword>
<accession>A0ABP9UV26</accession>
<feature type="transmembrane region" description="Helical" evidence="5">
    <location>
        <begin position="253"/>
        <end position="270"/>
    </location>
</feature>
<reference evidence="7 8" key="1">
    <citation type="submission" date="2024-02" db="EMBL/GenBank/DDBJ databases">
        <title>Haloferula sargassicola NBRC 104335.</title>
        <authorList>
            <person name="Ichikawa N."/>
            <person name="Katano-Makiyama Y."/>
            <person name="Hidaka K."/>
        </authorList>
    </citation>
    <scope>NUCLEOTIDE SEQUENCE [LARGE SCALE GENOMIC DNA]</scope>
    <source>
        <strain evidence="7 8">NBRC 104335</strain>
    </source>
</reference>
<keyword evidence="5" id="KW-0472">Membrane</keyword>
<dbReference type="InterPro" id="IPR010389">
    <property type="entry name" value="Urate_ox_N"/>
</dbReference>
<dbReference type="Pfam" id="PF00034">
    <property type="entry name" value="Cytochrom_C"/>
    <property type="match status" value="1"/>
</dbReference>